<evidence type="ECO:0000256" key="1">
    <source>
        <dbReference type="SAM" id="MobiDB-lite"/>
    </source>
</evidence>
<protein>
    <submittedName>
        <fullName evidence="2">(wild Malaysian banana) hypothetical protein</fullName>
    </submittedName>
</protein>
<evidence type="ECO:0000313" key="2">
    <source>
        <dbReference type="EMBL" id="CAG1847209.1"/>
    </source>
</evidence>
<dbReference type="EMBL" id="HG996471">
    <property type="protein sequence ID" value="CAG1847209.1"/>
    <property type="molecule type" value="Genomic_DNA"/>
</dbReference>
<reference evidence="2" key="1">
    <citation type="submission" date="2021-03" db="EMBL/GenBank/DDBJ databases">
        <authorList>
            <consortium name="Genoscope - CEA"/>
            <person name="William W."/>
        </authorList>
    </citation>
    <scope>NUCLEOTIDE SEQUENCE</scope>
    <source>
        <strain evidence="2">Doubled-haploid Pahang</strain>
    </source>
</reference>
<organism evidence="2">
    <name type="scientific">Musa acuminata subsp. malaccensis</name>
    <name type="common">Wild banana</name>
    <name type="synonym">Musa malaccensis</name>
    <dbReference type="NCBI Taxonomy" id="214687"/>
    <lineage>
        <taxon>Eukaryota</taxon>
        <taxon>Viridiplantae</taxon>
        <taxon>Streptophyta</taxon>
        <taxon>Embryophyta</taxon>
        <taxon>Tracheophyta</taxon>
        <taxon>Spermatophyta</taxon>
        <taxon>Magnoliopsida</taxon>
        <taxon>Liliopsida</taxon>
        <taxon>Zingiberales</taxon>
        <taxon>Musaceae</taxon>
        <taxon>Musa</taxon>
    </lineage>
</organism>
<dbReference type="AlphaFoldDB" id="A0A8D7ADY2"/>
<dbReference type="Pfam" id="PF07797">
    <property type="entry name" value="DUF1639"/>
    <property type="match status" value="1"/>
</dbReference>
<feature type="non-terminal residue" evidence="2">
    <location>
        <position position="1"/>
    </location>
</feature>
<dbReference type="PANTHER" id="PTHR33130:SF33">
    <property type="entry name" value="PUTATIVE (DUF1639)-RELATED"/>
    <property type="match status" value="1"/>
</dbReference>
<feature type="compositionally biased region" description="Basic and acidic residues" evidence="1">
    <location>
        <begin position="275"/>
        <end position="284"/>
    </location>
</feature>
<accession>A0A8D7ADY2</accession>
<proteinExistence type="predicted"/>
<gene>
    <name evidence="2" type="ORF">GSMUA_170040.1</name>
</gene>
<name>A0A8D7ADY2_MUSAM</name>
<dbReference type="InterPro" id="IPR012438">
    <property type="entry name" value="DUF1639"/>
</dbReference>
<dbReference type="PANTHER" id="PTHR33130">
    <property type="entry name" value="PUTATIVE (DUF1639)-RELATED"/>
    <property type="match status" value="1"/>
</dbReference>
<feature type="region of interest" description="Disordered" evidence="1">
    <location>
        <begin position="109"/>
        <end position="294"/>
    </location>
</feature>
<sequence length="372" mass="40618">PCLPFFPFSSQIGFFCFRQIAPAVVATKLDSGAGSCRISKDAINVRVPVKWIAVRPVLESIPLWGMMRYQRVIPDVLPLGNGRKPCLRPCKEHDAVLDYTSEAKPSLLARSASGSANPSPPRDQPCSFPSDSSPARSSDRPPSSSTATAAKAQNHHYHREVNGLSPDGGGDVLLQWGHNKRSRGSRAEASPAAHSRHKIQLRSAATVMPPPSCGSFSRGANYRPLITRGTEDSSSGLTRTERRCPASPPEKSRKASAKATLNGCTAADVSANPEQSKRAPDRETGGGGGTMTAGEKLNLDKFEWPRIYVSLSRKEKEDDFLAMKGTKLPHRPKKRAKNIEKALQYCFPGMWLSDLTRGRYEVREKKSVKKVT</sequence>
<feature type="compositionally biased region" description="Low complexity" evidence="1">
    <location>
        <begin position="129"/>
        <end position="150"/>
    </location>
</feature>
<feature type="non-terminal residue" evidence="2">
    <location>
        <position position="372"/>
    </location>
</feature>